<accession>A0A2T5BXA2</accession>
<dbReference type="OrthoDB" id="1120922at2"/>
<gene>
    <name evidence="1" type="ORF">C8N47_1313</name>
</gene>
<reference evidence="1 2" key="1">
    <citation type="submission" date="2018-04" db="EMBL/GenBank/DDBJ databases">
        <title>Genomic Encyclopedia of Archaeal and Bacterial Type Strains, Phase II (KMG-II): from individual species to whole genera.</title>
        <authorList>
            <person name="Goeker M."/>
        </authorList>
    </citation>
    <scope>NUCLEOTIDE SEQUENCE [LARGE SCALE GENOMIC DNA]</scope>
    <source>
        <strain evidence="1 2">DSM 28823</strain>
    </source>
</reference>
<protein>
    <submittedName>
        <fullName evidence="1">Uncharacterized protein</fullName>
    </submittedName>
</protein>
<dbReference type="RefSeq" id="WP_107823854.1">
    <property type="nucleotide sequence ID" value="NZ_QAAD01000031.1"/>
</dbReference>
<keyword evidence="2" id="KW-1185">Reference proteome</keyword>
<evidence type="ECO:0000313" key="1">
    <source>
        <dbReference type="EMBL" id="PTN04468.1"/>
    </source>
</evidence>
<sequence>MASRTKLTDTETLELYRVALENAESQPEIATIMADLGYDSEKIAEGKALLTETRTAYDANKTEDDETSAAYADFSSKKEQIENTYNIHRKKAKVVFRNDSLTADKLAITGIMPRTYIKWLEAAKKFYSVASTDTEIQSKLARLKISAEDLTTANTLISELEAARAVYLKEKGESQDATKAKDSAFAKIDDWMSEFYAVARIGLEDNPQLLEALGKVVK</sequence>
<dbReference type="AlphaFoldDB" id="A0A2T5BXA2"/>
<dbReference type="EMBL" id="QAAD01000031">
    <property type="protein sequence ID" value="PTN04468.1"/>
    <property type="molecule type" value="Genomic_DNA"/>
</dbReference>
<comment type="caution">
    <text evidence="1">The sequence shown here is derived from an EMBL/GenBank/DDBJ whole genome shotgun (WGS) entry which is preliminary data.</text>
</comment>
<dbReference type="Proteomes" id="UP000243525">
    <property type="component" value="Unassembled WGS sequence"/>
</dbReference>
<organism evidence="1 2">
    <name type="scientific">Mangrovibacterium marinum</name>
    <dbReference type="NCBI Taxonomy" id="1639118"/>
    <lineage>
        <taxon>Bacteria</taxon>
        <taxon>Pseudomonadati</taxon>
        <taxon>Bacteroidota</taxon>
        <taxon>Bacteroidia</taxon>
        <taxon>Marinilabiliales</taxon>
        <taxon>Prolixibacteraceae</taxon>
        <taxon>Mangrovibacterium</taxon>
    </lineage>
</organism>
<proteinExistence type="predicted"/>
<evidence type="ECO:0000313" key="2">
    <source>
        <dbReference type="Proteomes" id="UP000243525"/>
    </source>
</evidence>
<name>A0A2T5BXA2_9BACT</name>